<dbReference type="GO" id="GO:0005769">
    <property type="term" value="C:early endosome"/>
    <property type="evidence" value="ECO:0007669"/>
    <property type="project" value="TreeGrafter"/>
</dbReference>
<evidence type="ECO:0000256" key="9">
    <source>
        <dbReference type="SAM" id="SignalP"/>
    </source>
</evidence>
<dbReference type="Gene3D" id="3.40.190.10">
    <property type="entry name" value="Periplasmic binding protein-like II"/>
    <property type="match status" value="4"/>
</dbReference>
<evidence type="ECO:0000256" key="2">
    <source>
        <dbReference type="ARBA" id="ARBA00022525"/>
    </source>
</evidence>
<keyword evidence="4 8" id="KW-1015">Disulfide bond</keyword>
<comment type="subcellular location">
    <subcellularLocation>
        <location evidence="1">Secreted</location>
    </subcellularLocation>
</comment>
<feature type="disulfide bond" evidence="8">
    <location>
        <begin position="404"/>
        <end position="422"/>
    </location>
</feature>
<feature type="binding site" evidence="7">
    <location>
        <position position="475"/>
    </location>
    <ligand>
        <name>Fe(3+)</name>
        <dbReference type="ChEBI" id="CHEBI:29034"/>
        <label>1</label>
    </ligand>
</feature>
<evidence type="ECO:0000256" key="8">
    <source>
        <dbReference type="PIRSR" id="PIRSR002549-4"/>
    </source>
</evidence>
<organism evidence="11 12">
    <name type="scientific">Paralvinella palmiformis</name>
    <dbReference type="NCBI Taxonomy" id="53620"/>
    <lineage>
        <taxon>Eukaryota</taxon>
        <taxon>Metazoa</taxon>
        <taxon>Spiralia</taxon>
        <taxon>Lophotrochozoa</taxon>
        <taxon>Annelida</taxon>
        <taxon>Polychaeta</taxon>
        <taxon>Sedentaria</taxon>
        <taxon>Canalipalpata</taxon>
        <taxon>Terebellida</taxon>
        <taxon>Terebelliformia</taxon>
        <taxon>Alvinellidae</taxon>
        <taxon>Paralvinella</taxon>
    </lineage>
</organism>
<feature type="disulfide bond" evidence="8">
    <location>
        <begin position="541"/>
        <end position="561"/>
    </location>
</feature>
<dbReference type="InterPro" id="IPR018195">
    <property type="entry name" value="Transferrin_Fe_BS"/>
</dbReference>
<proteinExistence type="inferred from homology"/>
<feature type="disulfide bond" evidence="8">
    <location>
        <begin position="38"/>
        <end position="70"/>
    </location>
</feature>
<feature type="binding site" evidence="6">
    <location>
        <position position="507"/>
    </location>
    <ligand>
        <name>hydrogencarbonate</name>
        <dbReference type="ChEBI" id="CHEBI:17544"/>
        <label>1</label>
    </ligand>
</feature>
<evidence type="ECO:0000313" key="12">
    <source>
        <dbReference type="Proteomes" id="UP001208570"/>
    </source>
</evidence>
<feature type="disulfide bond" evidence="8">
    <location>
        <begin position="273"/>
        <end position="287"/>
    </location>
</feature>
<feature type="disulfide bond" evidence="8">
    <location>
        <begin position="150"/>
        <end position="239"/>
    </location>
</feature>
<feature type="binding site" evidence="6">
    <location>
        <position position="508"/>
    </location>
    <ligand>
        <name>hydrogencarbonate</name>
        <dbReference type="ChEBI" id="CHEBI:17544"/>
        <label>1</label>
    </ligand>
</feature>
<evidence type="ECO:0000259" key="10">
    <source>
        <dbReference type="PROSITE" id="PS51408"/>
    </source>
</evidence>
<dbReference type="GO" id="GO:0006826">
    <property type="term" value="P:iron ion transport"/>
    <property type="evidence" value="ECO:0007669"/>
    <property type="project" value="UniProtKB-KW"/>
</dbReference>
<sequence>MHLYIRLLILACLTTNVLCQLRREARWCVVNNEEEKKCKDLVSAIAKRVAANRPYPPWSYEYDALPEFKCVRGKDQFDCMEIISRDEADLIQLEPGMGYTGGEFYNMMPLVAEKYLNGSGEEGLEYWAVAVVRKDNPDISLDNLAGKKACHPGVGRAAGWVYPVSTLMEQDIMPIDECNVPVKSAAAFFGDMCAPGGLARYYNPFGNNPVTVCKNCVGTGENYCSLNDPYAGYMGAFICMESRDGDVAFVRHSTIPQATKNSTSLPTDFELLCPDGRRAPYDAASTCNWGTIASHIVMTSAIRDKALRNQFKMLLKLMDWDFGVFGQNSDLFNLFVSVSYGKHDLMFTDVTMSLKDVEEVGDGSRNTYYTWVGEEHRRRLLVLNMCPVQQARWCVISRHEMSKCENMIMAFTAKGLKPDLNCVLGLSVRDCMDKIAFGDADLITLDAADVYVAGKYFNLVPIAAEDYSGYDEAKYYAVAVARKTSSYLTIFNLKYRRTCHSAVQTAAGWIIPIDKLIETAQIHVKGCNIYRTVGEFFSKSCIPGVLWEEYNRYNTNPINLCEACGSSGYERCQRNDLELYYGNSGAFRCLTERGGDVAFVKHTTARENTDGRNQAEWARNRRSDDYELLCNDGTRADIDSWDVCNMGKVPSNAIVTASFKTEEEREVYWTLINYAQQFFASDTNEDFAMFSSPMPDYKDLIFQDSTVRLVKITKERQNYNSYLGPSFIRAMERMRNIDCVTAGQQRAAPNQLLVIVFLYCLWGHL</sequence>
<gene>
    <name evidence="11" type="ORF">LSH36_36g06026</name>
</gene>
<keyword evidence="5" id="KW-0410">Iron transport</keyword>
<evidence type="ECO:0000256" key="3">
    <source>
        <dbReference type="ARBA" id="ARBA00022737"/>
    </source>
</evidence>
<keyword evidence="12" id="KW-1185">Reference proteome</keyword>
<dbReference type="PRINTS" id="PR00422">
    <property type="entry name" value="TRANSFERRIN"/>
</dbReference>
<protein>
    <recommendedName>
        <fullName evidence="10">Transferrin-like domain-containing protein</fullName>
    </recommendedName>
</protein>
<dbReference type="GO" id="GO:0005615">
    <property type="term" value="C:extracellular space"/>
    <property type="evidence" value="ECO:0007669"/>
    <property type="project" value="InterPro"/>
</dbReference>
<dbReference type="EMBL" id="JAODUP010000036">
    <property type="protein sequence ID" value="KAK2166727.1"/>
    <property type="molecule type" value="Genomic_DNA"/>
</dbReference>
<keyword evidence="5" id="KW-0813">Transport</keyword>
<evidence type="ECO:0000256" key="6">
    <source>
        <dbReference type="PIRSR" id="PIRSR002549-2"/>
    </source>
</evidence>
<evidence type="ECO:0000256" key="4">
    <source>
        <dbReference type="ARBA" id="ARBA00023157"/>
    </source>
</evidence>
<keyword evidence="5" id="KW-0406">Ion transport</keyword>
<dbReference type="GO" id="GO:0046872">
    <property type="term" value="F:metal ion binding"/>
    <property type="evidence" value="ECO:0007669"/>
    <property type="project" value="UniProtKB-KW"/>
</dbReference>
<feature type="domain" description="Transferrin-like" evidence="10">
    <location>
        <begin position="25"/>
        <end position="377"/>
    </location>
</feature>
<feature type="disulfide bond" evidence="8">
    <location>
        <begin position="499"/>
        <end position="589"/>
    </location>
</feature>
<feature type="disulfide bond" evidence="8">
    <location>
        <begin position="630"/>
        <end position="644"/>
    </location>
</feature>
<dbReference type="InterPro" id="IPR001156">
    <property type="entry name" value="Transferrin-like_dom"/>
</dbReference>
<dbReference type="PANTHER" id="PTHR11485">
    <property type="entry name" value="TRANSFERRIN"/>
    <property type="match status" value="1"/>
</dbReference>
<feature type="binding site" evidence="7">
    <location>
        <position position="126"/>
    </location>
    <ligand>
        <name>Fe(3+)</name>
        <dbReference type="ChEBI" id="CHEBI:29034"/>
        <label>1</label>
    </ligand>
</feature>
<keyword evidence="3" id="KW-0677">Repeat</keyword>
<reference evidence="11" key="1">
    <citation type="journal article" date="2023" name="Mol. Biol. Evol.">
        <title>Third-Generation Sequencing Reveals the Adaptive Role of the Epigenome in Three Deep-Sea Polychaetes.</title>
        <authorList>
            <person name="Perez M."/>
            <person name="Aroh O."/>
            <person name="Sun Y."/>
            <person name="Lan Y."/>
            <person name="Juniper S.K."/>
            <person name="Young C.R."/>
            <person name="Angers B."/>
            <person name="Qian P.Y."/>
        </authorList>
    </citation>
    <scope>NUCLEOTIDE SEQUENCE</scope>
    <source>
        <strain evidence="11">P08H-3</strain>
    </source>
</reference>
<feature type="binding site" evidence="6">
    <location>
        <position position="159"/>
    </location>
    <ligand>
        <name>hydrogencarbonate</name>
        <dbReference type="ChEBI" id="CHEBI:17544"/>
        <label>1</label>
    </ligand>
</feature>
<dbReference type="SUPFAM" id="SSF53850">
    <property type="entry name" value="Periplasmic binding protein-like II"/>
    <property type="match status" value="2"/>
</dbReference>
<feature type="binding site" evidence="7">
    <location>
        <position position="446"/>
    </location>
    <ligand>
        <name>Fe(3+)</name>
        <dbReference type="ChEBI" id="CHEBI:29034"/>
        <label>1</label>
    </ligand>
</feature>
<dbReference type="Pfam" id="PF00405">
    <property type="entry name" value="Transferrin"/>
    <property type="match status" value="2"/>
</dbReference>
<keyword evidence="9" id="KW-0732">Signal</keyword>
<evidence type="ECO:0000256" key="5">
    <source>
        <dbReference type="PIRNR" id="PIRNR002549"/>
    </source>
</evidence>
<dbReference type="GO" id="GO:0055037">
    <property type="term" value="C:recycling endosome"/>
    <property type="evidence" value="ECO:0007669"/>
    <property type="project" value="TreeGrafter"/>
</dbReference>
<evidence type="ECO:0000313" key="11">
    <source>
        <dbReference type="EMBL" id="KAK2166727.1"/>
    </source>
</evidence>
<dbReference type="PIRSF" id="PIRSF002549">
    <property type="entry name" value="Transferrin"/>
    <property type="match status" value="1"/>
</dbReference>
<feature type="binding site" evidence="6">
    <location>
        <position position="158"/>
    </location>
    <ligand>
        <name>hydrogencarbonate</name>
        <dbReference type="ChEBI" id="CHEBI:17544"/>
        <label>1</label>
    </ligand>
</feature>
<accession>A0AAD9K8L3</accession>
<dbReference type="Proteomes" id="UP001208570">
    <property type="component" value="Unassembled WGS sequence"/>
</dbReference>
<dbReference type="GO" id="GO:0005886">
    <property type="term" value="C:plasma membrane"/>
    <property type="evidence" value="ECO:0007669"/>
    <property type="project" value="TreeGrafter"/>
</dbReference>
<feature type="binding site" evidence="7">
    <location>
        <position position="295"/>
    </location>
    <ligand>
        <name>Fe(3+)</name>
        <dbReference type="ChEBI" id="CHEBI:29034"/>
        <label>1</label>
    </ligand>
</feature>
<dbReference type="SMART" id="SM00094">
    <property type="entry name" value="TR_FER"/>
    <property type="match status" value="2"/>
</dbReference>
<dbReference type="PROSITE" id="PS00205">
    <property type="entry name" value="TRANSFERRIN_LIKE_1"/>
    <property type="match status" value="1"/>
</dbReference>
<feature type="binding site" evidence="6">
    <location>
        <position position="156"/>
    </location>
    <ligand>
        <name>hydrogencarbonate</name>
        <dbReference type="ChEBI" id="CHEBI:17544"/>
        <label>1</label>
    </ligand>
</feature>
<keyword evidence="5 7" id="KW-0479">Metal-binding</keyword>
<dbReference type="CDD" id="cd13529">
    <property type="entry name" value="PBP2_transferrin"/>
    <property type="match status" value="2"/>
</dbReference>
<evidence type="ECO:0000256" key="7">
    <source>
        <dbReference type="PIRSR" id="PIRSR002549-3"/>
    </source>
</evidence>
<dbReference type="InterPro" id="IPR016357">
    <property type="entry name" value="Transferrin"/>
</dbReference>
<feature type="disulfide bond" evidence="8">
    <location>
        <begin position="213"/>
        <end position="224"/>
    </location>
</feature>
<feature type="signal peptide" evidence="9">
    <location>
        <begin position="1"/>
        <end position="19"/>
    </location>
</feature>
<feature type="disulfide bond" evidence="8">
    <location>
        <begin position="394"/>
        <end position="431"/>
    </location>
</feature>
<comment type="similarity">
    <text evidence="5">Belongs to the transferrin family.</text>
</comment>
<feature type="domain" description="Transferrin-like" evidence="10">
    <location>
        <begin position="391"/>
        <end position="736"/>
    </location>
</feature>
<comment type="caution">
    <text evidence="11">The sequence shown here is derived from an EMBL/GenBank/DDBJ whole genome shotgun (WGS) entry which is preliminary data.</text>
</comment>
<name>A0AAD9K8L3_9ANNE</name>
<feature type="disulfide bond" evidence="8">
    <location>
        <begin position="28"/>
        <end position="79"/>
    </location>
</feature>
<feature type="disulfide bond" evidence="8">
    <location>
        <begin position="193"/>
        <end position="216"/>
    </location>
</feature>
<dbReference type="PANTHER" id="PTHR11485:SF29">
    <property type="entry name" value="TRANSFERRIN 2"/>
    <property type="match status" value="1"/>
</dbReference>
<keyword evidence="2" id="KW-0964">Secreted</keyword>
<keyword evidence="5 7" id="KW-0408">Iron</keyword>
<dbReference type="PROSITE" id="PS51408">
    <property type="entry name" value="TRANSFERRIN_LIKE_4"/>
    <property type="match status" value="2"/>
</dbReference>
<evidence type="ECO:0000256" key="1">
    <source>
        <dbReference type="ARBA" id="ARBA00004613"/>
    </source>
</evidence>
<feature type="chain" id="PRO_5042041330" description="Transferrin-like domain-containing protein" evidence="9">
    <location>
        <begin position="20"/>
        <end position="765"/>
    </location>
</feature>
<feature type="binding site" evidence="7">
    <location>
        <position position="233"/>
    </location>
    <ligand>
        <name>Fe(3+)</name>
        <dbReference type="ChEBI" id="CHEBI:29034"/>
        <label>1</label>
    </ligand>
</feature>
<dbReference type="AlphaFoldDB" id="A0AAD9K8L3"/>
<dbReference type="FunFam" id="3.40.190.10:FF:000095">
    <property type="entry name" value="Lactotransferrin"/>
    <property type="match status" value="1"/>
</dbReference>